<evidence type="ECO:0000313" key="2">
    <source>
        <dbReference type="Proteomes" id="UP000186168"/>
    </source>
</evidence>
<dbReference type="AlphaFoldDB" id="A0A1R1S7J9"/>
<reference evidence="1 2" key="1">
    <citation type="submission" date="2013-05" db="EMBL/GenBank/DDBJ databases">
        <title>Genome sequence of Streptomyces sparsogenes DSM 40356.</title>
        <authorList>
            <person name="Coyne S."/>
            <person name="Seebeck F.P."/>
        </authorList>
    </citation>
    <scope>NUCLEOTIDE SEQUENCE [LARGE SCALE GENOMIC DNA]</scope>
    <source>
        <strain evidence="1 2">DSM 40356</strain>
    </source>
</reference>
<organism evidence="1 2">
    <name type="scientific">Streptomyces sparsogenes DSM 40356</name>
    <dbReference type="NCBI Taxonomy" id="1331668"/>
    <lineage>
        <taxon>Bacteria</taxon>
        <taxon>Bacillati</taxon>
        <taxon>Actinomycetota</taxon>
        <taxon>Actinomycetes</taxon>
        <taxon>Kitasatosporales</taxon>
        <taxon>Streptomycetaceae</taxon>
        <taxon>Streptomyces</taxon>
    </lineage>
</organism>
<dbReference type="Proteomes" id="UP000186168">
    <property type="component" value="Unassembled WGS sequence"/>
</dbReference>
<dbReference type="EMBL" id="ASQP01000471">
    <property type="protein sequence ID" value="OMI34296.1"/>
    <property type="molecule type" value="Genomic_DNA"/>
</dbReference>
<evidence type="ECO:0000313" key="1">
    <source>
        <dbReference type="EMBL" id="OMI34296.1"/>
    </source>
</evidence>
<accession>A0A1R1S7J9</accession>
<name>A0A1R1S7J9_9ACTN</name>
<protein>
    <submittedName>
        <fullName evidence="1">Putative integral membrane protein</fullName>
    </submittedName>
</protein>
<comment type="caution">
    <text evidence="1">The sequence shown here is derived from an EMBL/GenBank/DDBJ whole genome shotgun (WGS) entry which is preliminary data.</text>
</comment>
<sequence>MRLKRVFMAPDPGRLRLRASARAVLGIGLAVAAVVAAGLPTAAAVTGGLAALLALFTVADPTVRGQAVT</sequence>
<gene>
    <name evidence="1" type="ORF">SPAR_36968</name>
</gene>
<proteinExistence type="predicted"/>
<feature type="non-terminal residue" evidence="1">
    <location>
        <position position="69"/>
    </location>
</feature>
<keyword evidence="2" id="KW-1185">Reference proteome</keyword>